<dbReference type="Proteomes" id="UP000230821">
    <property type="component" value="Unassembled WGS sequence"/>
</dbReference>
<name>A0A2G6KDJ7_9BACT</name>
<evidence type="ECO:0000313" key="1">
    <source>
        <dbReference type="EMBL" id="PIE33753.1"/>
    </source>
</evidence>
<sequence length="132" mass="15186">MKLFENEYVTLSIDENIPCLEWIGKKYMPSEAFKESEEKSLELYLKYKDRHPGMQWFIDASEVGPVSLQDTEWVIENILPQFAAAGLIKEAFVMPTRAIGKITVDNYRSDAGETIEIELFDTTEAAKDWLKS</sequence>
<dbReference type="AlphaFoldDB" id="A0A2G6KDJ7"/>
<protein>
    <recommendedName>
        <fullName evidence="3">STAS/SEC14 domain-containing protein</fullName>
    </recommendedName>
</protein>
<organism evidence="1 2">
    <name type="scientific">candidate division KSB3 bacterium</name>
    <dbReference type="NCBI Taxonomy" id="2044937"/>
    <lineage>
        <taxon>Bacteria</taxon>
        <taxon>candidate division KSB3</taxon>
    </lineage>
</organism>
<gene>
    <name evidence="1" type="ORF">CSA56_10535</name>
</gene>
<proteinExistence type="predicted"/>
<dbReference type="EMBL" id="PDSK01000095">
    <property type="protein sequence ID" value="PIE33753.1"/>
    <property type="molecule type" value="Genomic_DNA"/>
</dbReference>
<evidence type="ECO:0000313" key="2">
    <source>
        <dbReference type="Proteomes" id="UP000230821"/>
    </source>
</evidence>
<reference evidence="1 2" key="1">
    <citation type="submission" date="2017-10" db="EMBL/GenBank/DDBJ databases">
        <title>Novel microbial diversity and functional potential in the marine mammal oral microbiome.</title>
        <authorList>
            <person name="Dudek N.K."/>
            <person name="Sun C.L."/>
            <person name="Burstein D."/>
            <person name="Kantor R.S."/>
            <person name="Aliaga Goltsman D.S."/>
            <person name="Bik E.M."/>
            <person name="Thomas B.C."/>
            <person name="Banfield J.F."/>
            <person name="Relman D.A."/>
        </authorList>
    </citation>
    <scope>NUCLEOTIDE SEQUENCE [LARGE SCALE GENOMIC DNA]</scope>
    <source>
        <strain evidence="1">DOLJORAL78_47_16</strain>
    </source>
</reference>
<comment type="caution">
    <text evidence="1">The sequence shown here is derived from an EMBL/GenBank/DDBJ whole genome shotgun (WGS) entry which is preliminary data.</text>
</comment>
<accession>A0A2G6KDJ7</accession>
<evidence type="ECO:0008006" key="3">
    <source>
        <dbReference type="Google" id="ProtNLM"/>
    </source>
</evidence>